<dbReference type="SUPFAM" id="SSF52540">
    <property type="entry name" value="P-loop containing nucleoside triphosphate hydrolases"/>
    <property type="match status" value="1"/>
</dbReference>
<keyword evidence="4" id="KW-1185">Reference proteome</keyword>
<accession>A2ESN6</accession>
<dbReference type="InterPro" id="IPR001806">
    <property type="entry name" value="Small_GTPase"/>
</dbReference>
<dbReference type="RefSeq" id="XP_001316568.1">
    <property type="nucleotide sequence ID" value="XM_001316533.1"/>
</dbReference>
<dbReference type="InParanoid" id="A2ESN6"/>
<evidence type="ECO:0000313" key="3">
    <source>
        <dbReference type="EMBL" id="EAY04345.1"/>
    </source>
</evidence>
<dbReference type="KEGG" id="tva:4762200"/>
<dbReference type="GO" id="GO:0005525">
    <property type="term" value="F:GTP binding"/>
    <property type="evidence" value="ECO:0000318"/>
    <property type="project" value="GO_Central"/>
</dbReference>
<proteinExistence type="predicted"/>
<dbReference type="GO" id="GO:0005768">
    <property type="term" value="C:endosome"/>
    <property type="evidence" value="ECO:0000318"/>
    <property type="project" value="GO_Central"/>
</dbReference>
<dbReference type="EMBL" id="DS113478">
    <property type="protein sequence ID" value="EAY04345.1"/>
    <property type="molecule type" value="Genomic_DNA"/>
</dbReference>
<dbReference type="PROSITE" id="PS51419">
    <property type="entry name" value="RAB"/>
    <property type="match status" value="1"/>
</dbReference>
<dbReference type="SMR" id="A2ESN6"/>
<gene>
    <name evidence="3" type="ORF">TVAG_069950</name>
</gene>
<dbReference type="AlphaFoldDB" id="A2ESN6"/>
<sequence length="188" mass="21243">MAQEIKNTEIQVGLIGSSNVGKTCIVIRMVDDKFEENVAYTPQLAYHKLKDQNLNGHMYDITFIDTAGTERFRSFNWVGLKNAQLFLYVYDVTNPDSHADIATLLQDADNQSIDPSIPKFLIGNKFDEGVCNELKDNNAYEGRFVKSFLFSAKEGSDREKIIQEILQYATQSQNTHQTQLTAKKSGCC</sequence>
<name>A2ESN6_TRIV3</name>
<dbReference type="GO" id="GO:0016192">
    <property type="term" value="P:vesicle-mediated transport"/>
    <property type="evidence" value="ECO:0000318"/>
    <property type="project" value="GO_Central"/>
</dbReference>
<dbReference type="OrthoDB" id="265044at2759"/>
<reference evidence="3" key="1">
    <citation type="submission" date="2006-10" db="EMBL/GenBank/DDBJ databases">
        <authorList>
            <person name="Amadeo P."/>
            <person name="Zhao Q."/>
            <person name="Wortman J."/>
            <person name="Fraser-Liggett C."/>
            <person name="Carlton J."/>
        </authorList>
    </citation>
    <scope>NUCLEOTIDE SEQUENCE</scope>
    <source>
        <strain evidence="3">G3</strain>
    </source>
</reference>
<keyword evidence="2" id="KW-0342">GTP-binding</keyword>
<dbReference type="CDD" id="cd00154">
    <property type="entry name" value="Rab"/>
    <property type="match status" value="1"/>
</dbReference>
<dbReference type="Pfam" id="PF00071">
    <property type="entry name" value="Ras"/>
    <property type="match status" value="1"/>
</dbReference>
<dbReference type="InterPro" id="IPR027417">
    <property type="entry name" value="P-loop_NTPase"/>
</dbReference>
<dbReference type="NCBIfam" id="TIGR00231">
    <property type="entry name" value="small_GTP"/>
    <property type="match status" value="1"/>
</dbReference>
<dbReference type="GO" id="GO:0003924">
    <property type="term" value="F:GTPase activity"/>
    <property type="evidence" value="ECO:0000318"/>
    <property type="project" value="GO_Central"/>
</dbReference>
<dbReference type="SMART" id="SM00173">
    <property type="entry name" value="RAS"/>
    <property type="match status" value="1"/>
</dbReference>
<dbReference type="InterPro" id="IPR050227">
    <property type="entry name" value="Rab"/>
</dbReference>
<dbReference type="eggNOG" id="KOG0080">
    <property type="taxonomic scope" value="Eukaryota"/>
</dbReference>
<dbReference type="SMART" id="SM00174">
    <property type="entry name" value="RHO"/>
    <property type="match status" value="1"/>
</dbReference>
<dbReference type="FunFam" id="3.40.50.300:FF:001329">
    <property type="entry name" value="Small GTP-binding protein, putative"/>
    <property type="match status" value="1"/>
</dbReference>
<evidence type="ECO:0000256" key="1">
    <source>
        <dbReference type="ARBA" id="ARBA00022741"/>
    </source>
</evidence>
<dbReference type="STRING" id="5722.A2ESN6"/>
<dbReference type="PANTHER" id="PTHR47977">
    <property type="entry name" value="RAS-RELATED PROTEIN RAB"/>
    <property type="match status" value="1"/>
</dbReference>
<evidence type="ECO:0000313" key="4">
    <source>
        <dbReference type="Proteomes" id="UP000001542"/>
    </source>
</evidence>
<protein>
    <submittedName>
        <fullName evidence="3">Small GTP-binding protein, putative</fullName>
    </submittedName>
</protein>
<organism evidence="3 4">
    <name type="scientific">Trichomonas vaginalis (strain ATCC PRA-98 / G3)</name>
    <dbReference type="NCBI Taxonomy" id="412133"/>
    <lineage>
        <taxon>Eukaryota</taxon>
        <taxon>Metamonada</taxon>
        <taxon>Parabasalia</taxon>
        <taxon>Trichomonadida</taxon>
        <taxon>Trichomonadidae</taxon>
        <taxon>Trichomonas</taxon>
    </lineage>
</organism>
<evidence type="ECO:0000256" key="2">
    <source>
        <dbReference type="ARBA" id="ARBA00023134"/>
    </source>
</evidence>
<dbReference type="PRINTS" id="PR00449">
    <property type="entry name" value="RASTRNSFRMNG"/>
</dbReference>
<dbReference type="VEuPathDB" id="TrichDB:TVAGG3_0220780"/>
<reference evidence="3" key="2">
    <citation type="journal article" date="2007" name="Science">
        <title>Draft genome sequence of the sexually transmitted pathogen Trichomonas vaginalis.</title>
        <authorList>
            <person name="Carlton J.M."/>
            <person name="Hirt R.P."/>
            <person name="Silva J.C."/>
            <person name="Delcher A.L."/>
            <person name="Schatz M."/>
            <person name="Zhao Q."/>
            <person name="Wortman J.R."/>
            <person name="Bidwell S.L."/>
            <person name="Alsmark U.C.M."/>
            <person name="Besteiro S."/>
            <person name="Sicheritz-Ponten T."/>
            <person name="Noel C.J."/>
            <person name="Dacks J.B."/>
            <person name="Foster P.G."/>
            <person name="Simillion C."/>
            <person name="Van de Peer Y."/>
            <person name="Miranda-Saavedra D."/>
            <person name="Barton G.J."/>
            <person name="Westrop G.D."/>
            <person name="Mueller S."/>
            <person name="Dessi D."/>
            <person name="Fiori P.L."/>
            <person name="Ren Q."/>
            <person name="Paulsen I."/>
            <person name="Zhang H."/>
            <person name="Bastida-Corcuera F.D."/>
            <person name="Simoes-Barbosa A."/>
            <person name="Brown M.T."/>
            <person name="Hayes R.D."/>
            <person name="Mukherjee M."/>
            <person name="Okumura C.Y."/>
            <person name="Schneider R."/>
            <person name="Smith A.J."/>
            <person name="Vanacova S."/>
            <person name="Villalvazo M."/>
            <person name="Haas B.J."/>
            <person name="Pertea M."/>
            <person name="Feldblyum T.V."/>
            <person name="Utterback T.R."/>
            <person name="Shu C.L."/>
            <person name="Osoegawa K."/>
            <person name="de Jong P.J."/>
            <person name="Hrdy I."/>
            <person name="Horvathova L."/>
            <person name="Zubacova Z."/>
            <person name="Dolezal P."/>
            <person name="Malik S.B."/>
            <person name="Logsdon J.M. Jr."/>
            <person name="Henze K."/>
            <person name="Gupta A."/>
            <person name="Wang C.C."/>
            <person name="Dunne R.L."/>
            <person name="Upcroft J.A."/>
            <person name="Upcroft P."/>
            <person name="White O."/>
            <person name="Salzberg S.L."/>
            <person name="Tang P."/>
            <person name="Chiu C.-H."/>
            <person name="Lee Y.-S."/>
            <person name="Embley T.M."/>
            <person name="Coombs G.H."/>
            <person name="Mottram J.C."/>
            <person name="Tachezy J."/>
            <person name="Fraser-Liggett C.M."/>
            <person name="Johnson P.J."/>
        </authorList>
    </citation>
    <scope>NUCLEOTIDE SEQUENCE [LARGE SCALE GENOMIC DNA]</scope>
    <source>
        <strain evidence="3">G3</strain>
    </source>
</reference>
<dbReference type="SMART" id="SM00175">
    <property type="entry name" value="RAB"/>
    <property type="match status" value="1"/>
</dbReference>
<dbReference type="InterPro" id="IPR005225">
    <property type="entry name" value="Small_GTP-bd"/>
</dbReference>
<keyword evidence="1" id="KW-0547">Nucleotide-binding</keyword>
<dbReference type="VEuPathDB" id="TrichDB:TVAG_069950"/>
<dbReference type="Proteomes" id="UP000001542">
    <property type="component" value="Unassembled WGS sequence"/>
</dbReference>
<dbReference type="Gene3D" id="3.40.50.300">
    <property type="entry name" value="P-loop containing nucleotide triphosphate hydrolases"/>
    <property type="match status" value="1"/>
</dbReference>